<evidence type="ECO:0000256" key="8">
    <source>
        <dbReference type="SAM" id="MobiDB-lite"/>
    </source>
</evidence>
<dbReference type="GO" id="GO:0015288">
    <property type="term" value="F:porin activity"/>
    <property type="evidence" value="ECO:0007669"/>
    <property type="project" value="TreeGrafter"/>
</dbReference>
<gene>
    <name evidence="9" type="ORF">FKY71_09640</name>
</gene>
<evidence type="ECO:0000313" key="10">
    <source>
        <dbReference type="Proteomes" id="UP000315400"/>
    </source>
</evidence>
<organism evidence="9 10">
    <name type="scientific">Spiribacter salinus</name>
    <dbReference type="NCBI Taxonomy" id="1335746"/>
    <lineage>
        <taxon>Bacteria</taxon>
        <taxon>Pseudomonadati</taxon>
        <taxon>Pseudomonadota</taxon>
        <taxon>Gammaproteobacteria</taxon>
        <taxon>Chromatiales</taxon>
        <taxon>Ectothiorhodospiraceae</taxon>
        <taxon>Spiribacter</taxon>
    </lineage>
</organism>
<name>A0A540VR68_9GAMM</name>
<dbReference type="PANTHER" id="PTHR30026">
    <property type="entry name" value="OUTER MEMBRANE PROTEIN TOLC"/>
    <property type="match status" value="1"/>
</dbReference>
<dbReference type="SUPFAM" id="SSF56954">
    <property type="entry name" value="Outer membrane efflux proteins (OEP)"/>
    <property type="match status" value="1"/>
</dbReference>
<feature type="compositionally biased region" description="Basic and acidic residues" evidence="8">
    <location>
        <begin position="525"/>
        <end position="538"/>
    </location>
</feature>
<keyword evidence="6" id="KW-0472">Membrane</keyword>
<evidence type="ECO:0000256" key="3">
    <source>
        <dbReference type="ARBA" id="ARBA00022448"/>
    </source>
</evidence>
<dbReference type="Pfam" id="PF02321">
    <property type="entry name" value="OEP"/>
    <property type="match status" value="1"/>
</dbReference>
<evidence type="ECO:0000256" key="7">
    <source>
        <dbReference type="ARBA" id="ARBA00023237"/>
    </source>
</evidence>
<comment type="caution">
    <text evidence="9">The sequence shown here is derived from an EMBL/GenBank/DDBJ whole genome shotgun (WGS) entry which is preliminary data.</text>
</comment>
<dbReference type="InterPro" id="IPR003423">
    <property type="entry name" value="OMP_efflux"/>
</dbReference>
<evidence type="ECO:0000256" key="1">
    <source>
        <dbReference type="ARBA" id="ARBA00004442"/>
    </source>
</evidence>
<keyword evidence="7" id="KW-0998">Cell outer membrane</keyword>
<dbReference type="PROSITE" id="PS51257">
    <property type="entry name" value="PROKAR_LIPOPROTEIN"/>
    <property type="match status" value="1"/>
</dbReference>
<evidence type="ECO:0000256" key="4">
    <source>
        <dbReference type="ARBA" id="ARBA00022452"/>
    </source>
</evidence>
<feature type="region of interest" description="Disordered" evidence="8">
    <location>
        <begin position="114"/>
        <end position="135"/>
    </location>
</feature>
<dbReference type="GO" id="GO:1990281">
    <property type="term" value="C:efflux pump complex"/>
    <property type="evidence" value="ECO:0007669"/>
    <property type="project" value="TreeGrafter"/>
</dbReference>
<evidence type="ECO:0000256" key="5">
    <source>
        <dbReference type="ARBA" id="ARBA00022692"/>
    </source>
</evidence>
<proteinExistence type="inferred from homology"/>
<comment type="similarity">
    <text evidence="2">Belongs to the outer membrane factor (OMF) (TC 1.B.17) family.</text>
</comment>
<dbReference type="AlphaFoldDB" id="A0A540VR68"/>
<dbReference type="EMBL" id="VIFK01000079">
    <property type="protein sequence ID" value="TQE99244.1"/>
    <property type="molecule type" value="Genomic_DNA"/>
</dbReference>
<evidence type="ECO:0000256" key="2">
    <source>
        <dbReference type="ARBA" id="ARBA00007613"/>
    </source>
</evidence>
<dbReference type="GO" id="GO:0015562">
    <property type="term" value="F:efflux transmembrane transporter activity"/>
    <property type="evidence" value="ECO:0007669"/>
    <property type="project" value="InterPro"/>
</dbReference>
<dbReference type="PANTHER" id="PTHR30026:SF23">
    <property type="entry name" value="TO APRF-PUTATIVE OUTER MEMBRANE EFFLUX PROTEIN OR SECRETED ALKALINE PHOSPHATASE-RELATED"/>
    <property type="match status" value="1"/>
</dbReference>
<keyword evidence="3" id="KW-0813">Transport</keyword>
<dbReference type="Gene3D" id="1.20.1600.10">
    <property type="entry name" value="Outer membrane efflux proteins (OEP)"/>
    <property type="match status" value="1"/>
</dbReference>
<dbReference type="GO" id="GO:0009279">
    <property type="term" value="C:cell outer membrane"/>
    <property type="evidence" value="ECO:0007669"/>
    <property type="project" value="UniProtKB-SubCell"/>
</dbReference>
<evidence type="ECO:0000313" key="9">
    <source>
        <dbReference type="EMBL" id="TQE99244.1"/>
    </source>
</evidence>
<dbReference type="Proteomes" id="UP000315400">
    <property type="component" value="Unassembled WGS sequence"/>
</dbReference>
<accession>A0A540VR68</accession>
<feature type="region of interest" description="Disordered" evidence="8">
    <location>
        <begin position="522"/>
        <end position="545"/>
    </location>
</feature>
<evidence type="ECO:0000256" key="6">
    <source>
        <dbReference type="ARBA" id="ARBA00023136"/>
    </source>
</evidence>
<protein>
    <submittedName>
        <fullName evidence="9">TolC family protein</fullName>
    </submittedName>
</protein>
<keyword evidence="5" id="KW-0812">Transmembrane</keyword>
<dbReference type="InterPro" id="IPR051906">
    <property type="entry name" value="TolC-like"/>
</dbReference>
<keyword evidence="4" id="KW-1134">Transmembrane beta strand</keyword>
<comment type="subcellular location">
    <subcellularLocation>
        <location evidence="1">Cell outer membrane</location>
    </subcellularLocation>
</comment>
<reference evidence="9 10" key="1">
    <citation type="submission" date="2019-06" db="EMBL/GenBank/DDBJ databases">
        <title>Metagenome assembled Genome of Spiribacter salinus SL48-SHIP from the microbial mat of Salt Lake 48 (Novosibirsk region, Russia).</title>
        <authorList>
            <person name="Shipova A."/>
            <person name="Rozanov A.S."/>
            <person name="Bryanskaya A.V."/>
            <person name="Peltek S.E."/>
        </authorList>
    </citation>
    <scope>NUCLEOTIDE SEQUENCE [LARGE SCALE GENOMIC DNA]</scope>
    <source>
        <strain evidence="9">SL48-SHIP-2</strain>
    </source>
</reference>
<sequence>MSDGKLLRRPRAAGLFFFLSTVVLTGCAVEPAAIDRQAMSLDLIQDRAVAQLDIAPLSGPLSLEEAIARAIKYNLDHRVELMEQAIARGELDLSRYDMLPSLLADAGYSTRSEPRLTRSTNAVTGEELESDPTISADQSSWNVSAELSWSLLDFGASYYEAQQNADRLLIASERRRRAMHLLIMDVQTAYWRAASAQALEGQIEATVQAARAAIEDARRAQRGNAQKPMEHLQQLRALLSTLRDIHQVQQELVASRVELANLINAPIDQPLVLDPATSLENLPQVLDEPMEALERVALYNNADLKEPFYDVEIAALETRRALLDLMPDLSLNWGRQYTTDSYVLNDQWNEGALSLSYNLLSLLKVNDVKDQAEAREELARMRRVAMQMTVVAQVHLAGLQAKNALNRLENAEDLQGVEREIESRMVNQHFAGTISRAELVRAQTAAVVAELQRYQALAGFHAAMGRLQASLGLEPDISSIQTASLDEIEQEVGVTLENWYAGTAVRREISLINQAESVTIQSDTKLPRRDKATGDAEKNGGQGEI</sequence>